<evidence type="ECO:0000313" key="2">
    <source>
        <dbReference type="EMBL" id="CAH2207974.1"/>
    </source>
</evidence>
<organism evidence="2 3">
    <name type="scientific">Pararge aegeria aegeria</name>
    <dbReference type="NCBI Taxonomy" id="348720"/>
    <lineage>
        <taxon>Eukaryota</taxon>
        <taxon>Metazoa</taxon>
        <taxon>Ecdysozoa</taxon>
        <taxon>Arthropoda</taxon>
        <taxon>Hexapoda</taxon>
        <taxon>Insecta</taxon>
        <taxon>Pterygota</taxon>
        <taxon>Neoptera</taxon>
        <taxon>Endopterygota</taxon>
        <taxon>Lepidoptera</taxon>
        <taxon>Glossata</taxon>
        <taxon>Ditrysia</taxon>
        <taxon>Papilionoidea</taxon>
        <taxon>Nymphalidae</taxon>
        <taxon>Satyrinae</taxon>
        <taxon>Satyrini</taxon>
        <taxon>Parargina</taxon>
        <taxon>Pararge</taxon>
    </lineage>
</organism>
<feature type="region of interest" description="Disordered" evidence="1">
    <location>
        <begin position="28"/>
        <end position="54"/>
    </location>
</feature>
<protein>
    <submittedName>
        <fullName evidence="2">Jg27405 protein</fullName>
    </submittedName>
</protein>
<name>A0A8S4QDP8_9NEOP</name>
<sequence>MGQIRRVRVNQPAIERAMFGVAKLVKSKMRRRLSSTRREAEAGEMGGHIARRTDKRWGPKVLECAVCSSPRGGQTT</sequence>
<dbReference type="Proteomes" id="UP000838756">
    <property type="component" value="Unassembled WGS sequence"/>
</dbReference>
<dbReference type="AlphaFoldDB" id="A0A8S4QDP8"/>
<evidence type="ECO:0000313" key="3">
    <source>
        <dbReference type="Proteomes" id="UP000838756"/>
    </source>
</evidence>
<gene>
    <name evidence="2" type="primary">jg27405</name>
    <name evidence="2" type="ORF">PAEG_LOCUS591</name>
</gene>
<accession>A0A8S4QDP8</accession>
<comment type="caution">
    <text evidence="2">The sequence shown here is derived from an EMBL/GenBank/DDBJ whole genome shotgun (WGS) entry which is preliminary data.</text>
</comment>
<evidence type="ECO:0000256" key="1">
    <source>
        <dbReference type="SAM" id="MobiDB-lite"/>
    </source>
</evidence>
<dbReference type="EMBL" id="CAKXAJ010001812">
    <property type="protein sequence ID" value="CAH2207974.1"/>
    <property type="molecule type" value="Genomic_DNA"/>
</dbReference>
<keyword evidence="3" id="KW-1185">Reference proteome</keyword>
<dbReference type="OrthoDB" id="7384832at2759"/>
<reference evidence="2" key="1">
    <citation type="submission" date="2022-03" db="EMBL/GenBank/DDBJ databases">
        <authorList>
            <person name="Lindestad O."/>
        </authorList>
    </citation>
    <scope>NUCLEOTIDE SEQUENCE</scope>
</reference>
<proteinExistence type="predicted"/>